<comment type="caution">
    <text evidence="1">The sequence shown here is derived from an EMBL/GenBank/DDBJ whole genome shotgun (WGS) entry which is preliminary data.</text>
</comment>
<evidence type="ECO:0000313" key="1">
    <source>
        <dbReference type="EMBL" id="KMS56310.1"/>
    </source>
</evidence>
<name>A0A0J8APA3_9SPHN</name>
<dbReference type="EMBL" id="JACU01000004">
    <property type="protein sequence ID" value="KMS56310.1"/>
    <property type="molecule type" value="Genomic_DNA"/>
</dbReference>
<reference evidence="1 2" key="1">
    <citation type="journal article" date="2015" name="G3 (Bethesda)">
        <title>Insights into Ongoing Evolution of the Hexachlorocyclohexane Catabolic Pathway from Comparative Genomics of Ten Sphingomonadaceae Strains.</title>
        <authorList>
            <person name="Pearce S.L."/>
            <person name="Oakeshott J.G."/>
            <person name="Pandey G."/>
        </authorList>
    </citation>
    <scope>NUCLEOTIDE SEQUENCE [LARGE SCALE GENOMIC DNA]</scope>
    <source>
        <strain evidence="1 2">LL02</strain>
    </source>
</reference>
<organism evidence="1 2">
    <name type="scientific">Novosphingobium barchaimii LL02</name>
    <dbReference type="NCBI Taxonomy" id="1114963"/>
    <lineage>
        <taxon>Bacteria</taxon>
        <taxon>Pseudomonadati</taxon>
        <taxon>Pseudomonadota</taxon>
        <taxon>Alphaproteobacteria</taxon>
        <taxon>Sphingomonadales</taxon>
        <taxon>Sphingomonadaceae</taxon>
        <taxon>Novosphingobium</taxon>
    </lineage>
</organism>
<sequence>MYDFIDRPVTELDNDGRFLLWAMRGWVHCAATGNCPAHSLCRAFAGFNAQAVLPDFHIAMSLLSHRAGERVMLAPMGCCRIAEHEAMLLALWRDVGIGRRENVRATLSLVVPADTVAAVAQAMSRASAAMTIAGFGISLINPQNIED</sequence>
<accession>A0A0J8APA3</accession>
<gene>
    <name evidence="1" type="ORF">V474_15250</name>
</gene>
<dbReference type="Proteomes" id="UP000052268">
    <property type="component" value="Unassembled WGS sequence"/>
</dbReference>
<proteinExistence type="predicted"/>
<evidence type="ECO:0000313" key="2">
    <source>
        <dbReference type="Proteomes" id="UP000052268"/>
    </source>
</evidence>
<dbReference type="RefSeq" id="WP_059151162.1">
    <property type="nucleotide sequence ID" value="NZ_KQ130453.1"/>
</dbReference>
<keyword evidence="2" id="KW-1185">Reference proteome</keyword>
<dbReference type="AlphaFoldDB" id="A0A0J8APA3"/>
<dbReference type="OrthoDB" id="7360669at2"/>
<protein>
    <submittedName>
        <fullName evidence="1">Uncharacterized protein</fullName>
    </submittedName>
</protein>
<dbReference type="PATRIC" id="fig|1114963.3.peg.1877"/>